<keyword evidence="2" id="KW-1185">Reference proteome</keyword>
<name>A0A482WNR9_LAOST</name>
<comment type="caution">
    <text evidence="1">The sequence shown here is derived from an EMBL/GenBank/DDBJ whole genome shotgun (WGS) entry which is preliminary data.</text>
</comment>
<evidence type="ECO:0000313" key="2">
    <source>
        <dbReference type="Proteomes" id="UP000291343"/>
    </source>
</evidence>
<dbReference type="AlphaFoldDB" id="A0A482WNR9"/>
<dbReference type="InParanoid" id="A0A482WNR9"/>
<gene>
    <name evidence="1" type="ORF">LSTR_LSTR009444</name>
</gene>
<reference evidence="1 2" key="1">
    <citation type="journal article" date="2017" name="Gigascience">
        <title>Genome sequence of the small brown planthopper, Laodelphax striatellus.</title>
        <authorList>
            <person name="Zhu J."/>
            <person name="Jiang F."/>
            <person name="Wang X."/>
            <person name="Yang P."/>
            <person name="Bao Y."/>
            <person name="Zhao W."/>
            <person name="Wang W."/>
            <person name="Lu H."/>
            <person name="Wang Q."/>
            <person name="Cui N."/>
            <person name="Li J."/>
            <person name="Chen X."/>
            <person name="Luo L."/>
            <person name="Yu J."/>
            <person name="Kang L."/>
            <person name="Cui F."/>
        </authorList>
    </citation>
    <scope>NUCLEOTIDE SEQUENCE [LARGE SCALE GENOMIC DNA]</scope>
    <source>
        <strain evidence="1">Lst14</strain>
    </source>
</reference>
<sequence>MVVRLLRPRKLLLMKTKWRNPLKLRSSSLIGRNLSLPLSSLGEGASQWETSSNTVVDTEKMAAFENEMAEPTMKLCDWPKSVTPTFDTWRRSWPMGDELST</sequence>
<proteinExistence type="predicted"/>
<accession>A0A482WNR9</accession>
<dbReference type="EMBL" id="QKKF02029610">
    <property type="protein sequence ID" value="RZF35138.1"/>
    <property type="molecule type" value="Genomic_DNA"/>
</dbReference>
<protein>
    <submittedName>
        <fullName evidence="1">Uncharacterized protein</fullName>
    </submittedName>
</protein>
<organism evidence="1 2">
    <name type="scientific">Laodelphax striatellus</name>
    <name type="common">Small brown planthopper</name>
    <name type="synonym">Delphax striatella</name>
    <dbReference type="NCBI Taxonomy" id="195883"/>
    <lineage>
        <taxon>Eukaryota</taxon>
        <taxon>Metazoa</taxon>
        <taxon>Ecdysozoa</taxon>
        <taxon>Arthropoda</taxon>
        <taxon>Hexapoda</taxon>
        <taxon>Insecta</taxon>
        <taxon>Pterygota</taxon>
        <taxon>Neoptera</taxon>
        <taxon>Paraneoptera</taxon>
        <taxon>Hemiptera</taxon>
        <taxon>Auchenorrhyncha</taxon>
        <taxon>Fulgoroidea</taxon>
        <taxon>Delphacidae</taxon>
        <taxon>Criomorphinae</taxon>
        <taxon>Laodelphax</taxon>
    </lineage>
</organism>
<evidence type="ECO:0000313" key="1">
    <source>
        <dbReference type="EMBL" id="RZF35138.1"/>
    </source>
</evidence>
<dbReference type="Proteomes" id="UP000291343">
    <property type="component" value="Unassembled WGS sequence"/>
</dbReference>